<dbReference type="PANTHER" id="PTHR43429:SF1">
    <property type="entry name" value="NAD(P)H SULFUR OXIDOREDUCTASE (COA-DEPENDENT)"/>
    <property type="match status" value="1"/>
</dbReference>
<feature type="non-terminal residue" evidence="7">
    <location>
        <position position="1"/>
    </location>
</feature>
<reference evidence="8" key="1">
    <citation type="journal article" date="2020" name="Syst. Appl. Microbiol.">
        <title>Streptomyces alkaliterrae sp. nov., isolated from an alkaline soil, and emended descriptions of Streptomyces alkaliphilus, Streptomyces calidiresistens and Streptomyces durbertensis.</title>
        <authorList>
            <person name="Swiecimska M."/>
            <person name="Golinska P."/>
            <person name="Nouioui I."/>
            <person name="Wypij M."/>
            <person name="Rai M."/>
            <person name="Sangal V."/>
            <person name="Goodfellow M."/>
        </authorList>
    </citation>
    <scope>NUCLEOTIDE SEQUENCE [LARGE SCALE GENOMIC DNA]</scope>
    <source>
        <strain evidence="8">DSM 104538</strain>
    </source>
</reference>
<accession>A0ABR6EQ03</accession>
<keyword evidence="4" id="KW-0560">Oxidoreductase</keyword>
<evidence type="ECO:0000313" key="8">
    <source>
        <dbReference type="Proteomes" id="UP000766698"/>
    </source>
</evidence>
<dbReference type="InterPro" id="IPR036188">
    <property type="entry name" value="FAD/NAD-bd_sf"/>
</dbReference>
<dbReference type="RefSeq" id="WP_182858490.1">
    <property type="nucleotide sequence ID" value="NZ_WMLF01000997.1"/>
</dbReference>
<dbReference type="EMBL" id="WMLF01000997">
    <property type="protein sequence ID" value="MBB1247358.1"/>
    <property type="molecule type" value="Genomic_DNA"/>
</dbReference>
<protein>
    <submittedName>
        <fullName evidence="7">FAD-dependent oxidoreductase</fullName>
    </submittedName>
</protein>
<comment type="caution">
    <text evidence="7">The sequence shown here is derived from an EMBL/GenBank/DDBJ whole genome shotgun (WGS) entry which is preliminary data.</text>
</comment>
<feature type="domain" description="Pyridine nucleotide-disulphide oxidoreductase N-terminal" evidence="6">
    <location>
        <begin position="33"/>
        <end position="82"/>
    </location>
</feature>
<dbReference type="Pfam" id="PF00070">
    <property type="entry name" value="Pyr_redox"/>
    <property type="match status" value="1"/>
</dbReference>
<evidence type="ECO:0000256" key="2">
    <source>
        <dbReference type="ARBA" id="ARBA00022630"/>
    </source>
</evidence>
<evidence type="ECO:0000256" key="5">
    <source>
        <dbReference type="ARBA" id="ARBA00023284"/>
    </source>
</evidence>
<proteinExistence type="predicted"/>
<evidence type="ECO:0000256" key="1">
    <source>
        <dbReference type="ARBA" id="ARBA00001974"/>
    </source>
</evidence>
<dbReference type="InterPro" id="IPR050260">
    <property type="entry name" value="FAD-bd_OxRdtase"/>
</dbReference>
<keyword evidence="3" id="KW-0274">FAD</keyword>
<keyword evidence="8" id="KW-1185">Reference proteome</keyword>
<dbReference type="SUPFAM" id="SSF51905">
    <property type="entry name" value="FAD/NAD(P)-binding domain"/>
    <property type="match status" value="1"/>
</dbReference>
<evidence type="ECO:0000256" key="3">
    <source>
        <dbReference type="ARBA" id="ARBA00022827"/>
    </source>
</evidence>
<dbReference type="PANTHER" id="PTHR43429">
    <property type="entry name" value="PYRIDINE NUCLEOTIDE-DISULFIDE OXIDOREDUCTASE DOMAIN-CONTAINING"/>
    <property type="match status" value="1"/>
</dbReference>
<sequence>ADAPGVHCVQTLGDGEALLRTLAEVERRRGPRHAVVVGAGYISVEMAEALALRGYRVTVLDRAEQPMTTLDPDMGELVRDAMAG</sequence>
<keyword evidence="5" id="KW-0676">Redox-active center</keyword>
<evidence type="ECO:0000259" key="6">
    <source>
        <dbReference type="Pfam" id="PF00070"/>
    </source>
</evidence>
<dbReference type="Proteomes" id="UP000766698">
    <property type="component" value="Unassembled WGS sequence"/>
</dbReference>
<evidence type="ECO:0000313" key="7">
    <source>
        <dbReference type="EMBL" id="MBB1247358.1"/>
    </source>
</evidence>
<evidence type="ECO:0000256" key="4">
    <source>
        <dbReference type="ARBA" id="ARBA00023002"/>
    </source>
</evidence>
<name>A0ABR6EQ03_9ACTN</name>
<organism evidence="7 8">
    <name type="scientific">Streptomyces durbertensis</name>
    <dbReference type="NCBI Taxonomy" id="2448886"/>
    <lineage>
        <taxon>Bacteria</taxon>
        <taxon>Bacillati</taxon>
        <taxon>Actinomycetota</taxon>
        <taxon>Actinomycetes</taxon>
        <taxon>Kitasatosporales</taxon>
        <taxon>Streptomycetaceae</taxon>
        <taxon>Streptomyces</taxon>
    </lineage>
</organism>
<feature type="non-terminal residue" evidence="7">
    <location>
        <position position="84"/>
    </location>
</feature>
<gene>
    <name evidence="7" type="ORF">GL263_28040</name>
</gene>
<dbReference type="InterPro" id="IPR039648">
    <property type="entry name" value="DHPH_N"/>
</dbReference>
<comment type="cofactor">
    <cofactor evidence="1">
        <name>FAD</name>
        <dbReference type="ChEBI" id="CHEBI:57692"/>
    </cofactor>
</comment>
<keyword evidence="2" id="KW-0285">Flavoprotein</keyword>
<dbReference type="Gene3D" id="3.50.50.60">
    <property type="entry name" value="FAD/NAD(P)-binding domain"/>
    <property type="match status" value="1"/>
</dbReference>